<evidence type="ECO:0000313" key="1">
    <source>
        <dbReference type="EMBL" id="QEH33680.1"/>
    </source>
</evidence>
<dbReference type="RefSeq" id="WP_148593696.1">
    <property type="nucleotide sequence ID" value="NZ_CP042997.1"/>
</dbReference>
<sequence length="167" mass="18803">MAGELPRLPLLQQREIEARIVGPLVRAFAREFGEEPTIATLRGVITTLAREGGKRLADDLGTDSLEAFAGALDRWRENGALELEIIEQTPERLSFNVTRCRYAEMYRSLGLGDLGFSLSCQRDFALIEGFSPEIRLKRTQTLMEGASWCDFRFRRQATDQPPAAEPE</sequence>
<dbReference type="EMBL" id="CP042997">
    <property type="protein sequence ID" value="QEH33680.1"/>
    <property type="molecule type" value="Genomic_DNA"/>
</dbReference>
<keyword evidence="2" id="KW-1185">Reference proteome</keyword>
<name>A0A5B9W150_9BACT</name>
<dbReference type="Proteomes" id="UP000324233">
    <property type="component" value="Chromosome"/>
</dbReference>
<evidence type="ECO:0008006" key="3">
    <source>
        <dbReference type="Google" id="ProtNLM"/>
    </source>
</evidence>
<proteinExistence type="predicted"/>
<gene>
    <name evidence="1" type="ORF">OJF2_21860</name>
</gene>
<evidence type="ECO:0000313" key="2">
    <source>
        <dbReference type="Proteomes" id="UP000324233"/>
    </source>
</evidence>
<dbReference type="AlphaFoldDB" id="A0A5B9W150"/>
<reference evidence="1 2" key="1">
    <citation type="submission" date="2019-08" db="EMBL/GenBank/DDBJ databases">
        <title>Deep-cultivation of Planctomycetes and their phenomic and genomic characterization uncovers novel biology.</title>
        <authorList>
            <person name="Wiegand S."/>
            <person name="Jogler M."/>
            <person name="Boedeker C."/>
            <person name="Pinto D."/>
            <person name="Vollmers J."/>
            <person name="Rivas-Marin E."/>
            <person name="Kohn T."/>
            <person name="Peeters S.H."/>
            <person name="Heuer A."/>
            <person name="Rast P."/>
            <person name="Oberbeckmann S."/>
            <person name="Bunk B."/>
            <person name="Jeske O."/>
            <person name="Meyerdierks A."/>
            <person name="Storesund J.E."/>
            <person name="Kallscheuer N."/>
            <person name="Luecker S."/>
            <person name="Lage O.M."/>
            <person name="Pohl T."/>
            <person name="Merkel B.J."/>
            <person name="Hornburger P."/>
            <person name="Mueller R.-W."/>
            <person name="Bruemmer F."/>
            <person name="Labrenz M."/>
            <person name="Spormann A.M."/>
            <person name="Op den Camp H."/>
            <person name="Overmann J."/>
            <person name="Amann R."/>
            <person name="Jetten M.S.M."/>
            <person name="Mascher T."/>
            <person name="Medema M.H."/>
            <person name="Devos D.P."/>
            <person name="Kaster A.-K."/>
            <person name="Ovreas L."/>
            <person name="Rohde M."/>
            <person name="Galperin M.Y."/>
            <person name="Jogler C."/>
        </authorList>
    </citation>
    <scope>NUCLEOTIDE SEQUENCE [LARGE SCALE GENOMIC DNA]</scope>
    <source>
        <strain evidence="1 2">OJF2</strain>
    </source>
</reference>
<dbReference type="OrthoDB" id="9805176at2"/>
<accession>A0A5B9W150</accession>
<organism evidence="1 2">
    <name type="scientific">Aquisphaera giovannonii</name>
    <dbReference type="NCBI Taxonomy" id="406548"/>
    <lineage>
        <taxon>Bacteria</taxon>
        <taxon>Pseudomonadati</taxon>
        <taxon>Planctomycetota</taxon>
        <taxon>Planctomycetia</taxon>
        <taxon>Isosphaerales</taxon>
        <taxon>Isosphaeraceae</taxon>
        <taxon>Aquisphaera</taxon>
    </lineage>
</organism>
<protein>
    <recommendedName>
        <fullName evidence="3">L-2-amino-thiazoline-4-carboxylic acid hydrolase</fullName>
    </recommendedName>
</protein>
<dbReference type="KEGG" id="agv:OJF2_21860"/>
<dbReference type="Pfam" id="PF14196">
    <property type="entry name" value="ATC_hydrolase"/>
    <property type="match status" value="1"/>
</dbReference>
<dbReference type="InterPro" id="IPR026002">
    <property type="entry name" value="ATC_hydrolase-like"/>
</dbReference>